<evidence type="ECO:0000313" key="4">
    <source>
        <dbReference type="Proteomes" id="UP000026961"/>
    </source>
</evidence>
<reference evidence="3" key="1">
    <citation type="submission" date="2013-08" db="EMBL/GenBank/DDBJ databases">
        <title>Oryza genome evolution.</title>
        <authorList>
            <person name="Wing R.A."/>
            <person name="Panaud O."/>
            <person name="Oliveira A.C."/>
        </authorList>
    </citation>
    <scope>NUCLEOTIDE SEQUENCE</scope>
</reference>
<keyword evidence="2" id="KW-0812">Transmembrane</keyword>
<evidence type="ECO:0000256" key="1">
    <source>
        <dbReference type="SAM" id="MobiDB-lite"/>
    </source>
</evidence>
<dbReference type="HOGENOM" id="CLU_1296109_0_0_1"/>
<dbReference type="STRING" id="40148.A0A0D9YJZ1"/>
<proteinExistence type="predicted"/>
<dbReference type="AlphaFoldDB" id="A0A0D9YJZ1"/>
<reference evidence="3" key="3">
    <citation type="submission" date="2018-05" db="EMBL/GenBank/DDBJ databases">
        <title>OgluRS3 (Oryza glumaepatula Reference Sequence Version 3).</title>
        <authorList>
            <person name="Zhang J."/>
            <person name="Kudrna D."/>
            <person name="Lee S."/>
            <person name="Talag J."/>
            <person name="Welchert J."/>
            <person name="Wing R.A."/>
        </authorList>
    </citation>
    <scope>NUCLEOTIDE SEQUENCE [LARGE SCALE GENOMIC DNA]</scope>
</reference>
<keyword evidence="2" id="KW-1133">Transmembrane helix</keyword>
<dbReference type="Gramene" id="OGLUM01G48070.1">
    <property type="protein sequence ID" value="OGLUM01G48070.1"/>
    <property type="gene ID" value="OGLUM01G48070"/>
</dbReference>
<evidence type="ECO:0000313" key="3">
    <source>
        <dbReference type="EnsemblPlants" id="OGLUM01G48070.1"/>
    </source>
</evidence>
<accession>A0A0D9YJZ1</accession>
<keyword evidence="4" id="KW-1185">Reference proteome</keyword>
<protein>
    <submittedName>
        <fullName evidence="3">Uncharacterized protein</fullName>
    </submittedName>
</protein>
<feature type="compositionally biased region" description="Low complexity" evidence="1">
    <location>
        <begin position="149"/>
        <end position="164"/>
    </location>
</feature>
<dbReference type="Proteomes" id="UP000026961">
    <property type="component" value="Chromosome 1"/>
</dbReference>
<feature type="region of interest" description="Disordered" evidence="1">
    <location>
        <begin position="1"/>
        <end position="169"/>
    </location>
</feature>
<organism evidence="3">
    <name type="scientific">Oryza glumipatula</name>
    <dbReference type="NCBI Taxonomy" id="40148"/>
    <lineage>
        <taxon>Eukaryota</taxon>
        <taxon>Viridiplantae</taxon>
        <taxon>Streptophyta</taxon>
        <taxon>Embryophyta</taxon>
        <taxon>Tracheophyta</taxon>
        <taxon>Spermatophyta</taxon>
        <taxon>Magnoliopsida</taxon>
        <taxon>Liliopsida</taxon>
        <taxon>Poales</taxon>
        <taxon>Poaceae</taxon>
        <taxon>BOP clade</taxon>
        <taxon>Oryzoideae</taxon>
        <taxon>Oryzeae</taxon>
        <taxon>Oryzinae</taxon>
        <taxon>Oryza</taxon>
    </lineage>
</organism>
<dbReference type="EnsemblPlants" id="OGLUM01G48070.1">
    <property type="protein sequence ID" value="OGLUM01G48070.1"/>
    <property type="gene ID" value="OGLUM01G48070"/>
</dbReference>
<feature type="transmembrane region" description="Helical" evidence="2">
    <location>
        <begin position="180"/>
        <end position="201"/>
    </location>
</feature>
<feature type="compositionally biased region" description="Basic residues" evidence="1">
    <location>
        <begin position="86"/>
        <end position="99"/>
    </location>
</feature>
<reference evidence="3" key="2">
    <citation type="submission" date="2015-04" db="UniProtKB">
        <authorList>
            <consortium name="EnsemblPlants"/>
        </authorList>
    </citation>
    <scope>IDENTIFICATION</scope>
</reference>
<name>A0A0D9YJZ1_9ORYZ</name>
<keyword evidence="2" id="KW-0472">Membrane</keyword>
<feature type="compositionally biased region" description="Basic residues" evidence="1">
    <location>
        <begin position="20"/>
        <end position="35"/>
    </location>
</feature>
<evidence type="ECO:0000256" key="2">
    <source>
        <dbReference type="SAM" id="Phobius"/>
    </source>
</evidence>
<sequence length="213" mass="23232">MVVVRSSHSRDPPTLCYPPRPRKKKNYLHLPRPARLRNTPPPSSPSHPPRRPAAGRPSAILAGRHSRSTSRRPAAVLTVHIATPRRCPRLPHPSRRPAARRPSAVLAGRHSRPTSRRPAAILAFPIRRPPSSPSSPAASCRHSGPPPSAASLAPSATGPASPSRANDRAGDSGFSRRCQILHAFLCFVLLYNIFCLIIWGVKRVKETLLCIFS</sequence>